<dbReference type="GO" id="GO:0008758">
    <property type="term" value="F:UDP-2,3-diacylglucosamine hydrolase activity"/>
    <property type="evidence" value="ECO:0007669"/>
    <property type="project" value="TreeGrafter"/>
</dbReference>
<protein>
    <submittedName>
        <fullName evidence="1">Metallophosphoesterase</fullName>
    </submittedName>
</protein>
<dbReference type="GO" id="GO:0009245">
    <property type="term" value="P:lipid A biosynthetic process"/>
    <property type="evidence" value="ECO:0007669"/>
    <property type="project" value="TreeGrafter"/>
</dbReference>
<reference evidence="1 2" key="1">
    <citation type="journal article" date="2011" name="Genome Biol. Evol.">
        <title>Comparative whole genome sequence analysis of the carcinogenic bacterial model pathogen Helicobacter felis.</title>
        <authorList>
            <person name="Arnold I.C."/>
            <person name="Zigova Z."/>
            <person name="Holden M."/>
            <person name="Lawley T.D."/>
            <person name="Rad R."/>
            <person name="Dougan G."/>
            <person name="Falkow S."/>
            <person name="Bentley S.D."/>
            <person name="Muller A."/>
        </authorList>
    </citation>
    <scope>NUCLEOTIDE SEQUENCE [LARGE SCALE GENOMIC DNA]</scope>
    <source>
        <strain evidence="2">ATCC 49179 / CCUG 28539 / NCTC 12436 / CS1</strain>
    </source>
</reference>
<dbReference type="PANTHER" id="PTHR34990:SF2">
    <property type="entry name" value="BLL8164 PROTEIN"/>
    <property type="match status" value="1"/>
</dbReference>
<dbReference type="AlphaFoldDB" id="E7ABF3"/>
<accession>E7ABF3</accession>
<proteinExistence type="predicted"/>
<dbReference type="GO" id="GO:0016020">
    <property type="term" value="C:membrane"/>
    <property type="evidence" value="ECO:0007669"/>
    <property type="project" value="GOC"/>
</dbReference>
<dbReference type="InterPro" id="IPR043461">
    <property type="entry name" value="LpxH-like"/>
</dbReference>
<name>E7ABF3_HELFC</name>
<sequence length="252" mass="28852">MLAIYGGRVSASFPSLSSDAIFIADAHHKQDSSTFPLLLDQLLDKPPSQVFLMGDIFHILVGKVASSVRPHQVILEKIQTLSHVSEVFYFEGNHDLGLHALPFFQRVRVYSRAQQPAFFLWKNRLFALAHGDLFVGWGYEFYISSLRRFGNVLGYLDRAFSSLYPALQKRIDAKRIKTLEFNQIELAHFAQRRLNLYRAHAQKNSADLGGVIEGHFHLGEYYQNPHTQECYWGLPSFYCSRLAPTLKVMSKN</sequence>
<dbReference type="PANTHER" id="PTHR34990">
    <property type="entry name" value="UDP-2,3-DIACYLGLUCOSAMINE HYDROLASE-RELATED"/>
    <property type="match status" value="1"/>
</dbReference>
<evidence type="ECO:0000313" key="2">
    <source>
        <dbReference type="Proteomes" id="UP000007934"/>
    </source>
</evidence>
<dbReference type="KEGG" id="hfe:HFELIS_07480"/>
<organism evidence="1 2">
    <name type="scientific">Helicobacter felis (strain ATCC 49179 / CCUG 28539 / NCTC 12436 / CS1)</name>
    <dbReference type="NCBI Taxonomy" id="936155"/>
    <lineage>
        <taxon>Bacteria</taxon>
        <taxon>Pseudomonadati</taxon>
        <taxon>Campylobacterota</taxon>
        <taxon>Epsilonproteobacteria</taxon>
        <taxon>Campylobacterales</taxon>
        <taxon>Helicobacteraceae</taxon>
        <taxon>Helicobacter</taxon>
    </lineage>
</organism>
<dbReference type="Proteomes" id="UP000007934">
    <property type="component" value="Chromosome"/>
</dbReference>
<gene>
    <name evidence="1" type="ordered locus">Hfelis_07480</name>
</gene>
<dbReference type="SUPFAM" id="SSF56300">
    <property type="entry name" value="Metallo-dependent phosphatases"/>
    <property type="match status" value="1"/>
</dbReference>
<dbReference type="Gene3D" id="3.60.21.10">
    <property type="match status" value="1"/>
</dbReference>
<evidence type="ECO:0000313" key="1">
    <source>
        <dbReference type="EMBL" id="CBY82832.1"/>
    </source>
</evidence>
<dbReference type="EMBL" id="FQ670179">
    <property type="protein sequence ID" value="CBY82832.1"/>
    <property type="molecule type" value="Genomic_DNA"/>
</dbReference>
<dbReference type="eggNOG" id="COG2908">
    <property type="taxonomic scope" value="Bacteria"/>
</dbReference>
<dbReference type="InterPro" id="IPR029052">
    <property type="entry name" value="Metallo-depent_PP-like"/>
</dbReference>
<dbReference type="HOGENOM" id="CLU_080125_0_0_7"/>
<dbReference type="STRING" id="936155.HFELIS_07480"/>
<keyword evidence="2" id="KW-1185">Reference proteome</keyword>